<feature type="transmembrane region" description="Helical" evidence="11">
    <location>
        <begin position="256"/>
        <end position="277"/>
    </location>
</feature>
<feature type="transmembrane region" description="Helical" evidence="11">
    <location>
        <begin position="2593"/>
        <end position="2616"/>
    </location>
</feature>
<reference evidence="18" key="2">
    <citation type="submission" date="2025-08" db="UniProtKB">
        <authorList>
            <consortium name="RefSeq"/>
        </authorList>
    </citation>
    <scope>IDENTIFICATION</scope>
</reference>
<evidence type="ECO:0000256" key="4">
    <source>
        <dbReference type="ARBA" id="ARBA00022475"/>
    </source>
</evidence>
<feature type="transmembrane region" description="Helical" evidence="11">
    <location>
        <begin position="1159"/>
        <end position="1184"/>
    </location>
</feature>
<feature type="region of interest" description="Disordered" evidence="10">
    <location>
        <begin position="1618"/>
        <end position="1697"/>
    </location>
</feature>
<feature type="transmembrane region" description="Helical" evidence="11">
    <location>
        <begin position="1368"/>
        <end position="1386"/>
    </location>
</feature>
<feature type="transmembrane region" description="Helical" evidence="11">
    <location>
        <begin position="1065"/>
        <end position="1087"/>
    </location>
</feature>
<feature type="transmembrane region" description="Helical" evidence="11">
    <location>
        <begin position="518"/>
        <end position="540"/>
    </location>
</feature>
<keyword evidence="4" id="KW-1003">Cell membrane</keyword>
<feature type="transmembrane region" description="Helical" evidence="11">
    <location>
        <begin position="2310"/>
        <end position="2333"/>
    </location>
</feature>
<feature type="transmembrane region" description="Helical" evidence="11">
    <location>
        <begin position="13"/>
        <end position="44"/>
    </location>
</feature>
<feature type="region of interest" description="Disordered" evidence="10">
    <location>
        <begin position="2014"/>
        <end position="2036"/>
    </location>
</feature>
<feature type="domain" description="Piezo TM1-24" evidence="15">
    <location>
        <begin position="425"/>
        <end position="814"/>
    </location>
</feature>
<comment type="subcellular location">
    <subcellularLocation>
        <location evidence="1">Cell membrane</location>
        <topology evidence="1">Multi-pass membrane protein</topology>
    </subcellularLocation>
</comment>
<feature type="compositionally biased region" description="Polar residues" evidence="10">
    <location>
        <begin position="451"/>
        <end position="462"/>
    </location>
</feature>
<dbReference type="Pfam" id="PF24874">
    <property type="entry name" value="Piezo_THU9_anchor"/>
    <property type="match status" value="1"/>
</dbReference>
<evidence type="ECO:0000256" key="11">
    <source>
        <dbReference type="SAM" id="Phobius"/>
    </source>
</evidence>
<feature type="transmembrane region" description="Helical" evidence="11">
    <location>
        <begin position="203"/>
        <end position="226"/>
    </location>
</feature>
<evidence type="ECO:0000256" key="2">
    <source>
        <dbReference type="ARBA" id="ARBA00007821"/>
    </source>
</evidence>
<organism evidence="17 18">
    <name type="scientific">Drosophila suzukii</name>
    <name type="common">Spotted-wing drosophila fruit fly</name>
    <dbReference type="NCBI Taxonomy" id="28584"/>
    <lineage>
        <taxon>Eukaryota</taxon>
        <taxon>Metazoa</taxon>
        <taxon>Ecdysozoa</taxon>
        <taxon>Arthropoda</taxon>
        <taxon>Hexapoda</taxon>
        <taxon>Insecta</taxon>
        <taxon>Pterygota</taxon>
        <taxon>Neoptera</taxon>
        <taxon>Endopterygota</taxon>
        <taxon>Diptera</taxon>
        <taxon>Brachycera</taxon>
        <taxon>Muscomorpha</taxon>
        <taxon>Ephydroidea</taxon>
        <taxon>Drosophilidae</taxon>
        <taxon>Drosophila</taxon>
        <taxon>Sophophora</taxon>
    </lineage>
</organism>
<evidence type="ECO:0000259" key="15">
    <source>
        <dbReference type="Pfam" id="PF24871"/>
    </source>
</evidence>
<dbReference type="PANTHER" id="PTHR47049:SF2">
    <property type="entry name" value="PIEZO-TYPE MECHANOSENSITIVE ION CHANNEL HOMOLOG"/>
    <property type="match status" value="1"/>
</dbReference>
<dbReference type="InterPro" id="IPR056768">
    <property type="entry name" value="THU_Piezo"/>
</dbReference>
<feature type="transmembrane region" description="Helical" evidence="11">
    <location>
        <begin position="707"/>
        <end position="723"/>
    </location>
</feature>
<protein>
    <submittedName>
        <fullName evidence="18">Piezo-type mechanosensitive ion channel component isoform X6</fullName>
    </submittedName>
</protein>
<feature type="transmembrane region" description="Helical" evidence="11">
    <location>
        <begin position="56"/>
        <end position="89"/>
    </location>
</feature>
<feature type="region of interest" description="Disordered" evidence="10">
    <location>
        <begin position="146"/>
        <end position="187"/>
    </location>
</feature>
<dbReference type="InterPro" id="IPR027272">
    <property type="entry name" value="Piezo"/>
</dbReference>
<dbReference type="Pfam" id="PF12166">
    <property type="entry name" value="Piezo_cap"/>
    <property type="match status" value="1"/>
</dbReference>
<evidence type="ECO:0000259" key="14">
    <source>
        <dbReference type="Pfam" id="PF23188"/>
    </source>
</evidence>
<feature type="domain" description="Piezo TM1-24" evidence="15">
    <location>
        <begin position="26"/>
        <end position="365"/>
    </location>
</feature>
<dbReference type="RefSeq" id="XP_070853769.1">
    <property type="nucleotide sequence ID" value="XM_070997668.1"/>
</dbReference>
<evidence type="ECO:0000256" key="6">
    <source>
        <dbReference type="ARBA" id="ARBA00022989"/>
    </source>
</evidence>
<dbReference type="InterPro" id="IPR056770">
    <property type="entry name" value="Piezo_THU9_anchor"/>
</dbReference>
<feature type="transmembrane region" description="Helical" evidence="11">
    <location>
        <begin position="494"/>
        <end position="512"/>
    </location>
</feature>
<keyword evidence="8 11" id="KW-0472">Membrane</keyword>
<dbReference type="InterPro" id="IPR031805">
    <property type="entry name" value="Piezo_TM25-28"/>
</dbReference>
<feature type="transmembrane region" description="Helical" evidence="11">
    <location>
        <begin position="1240"/>
        <end position="1261"/>
    </location>
</feature>
<feature type="transmembrane region" description="Helical" evidence="11">
    <location>
        <begin position="109"/>
        <end position="133"/>
    </location>
</feature>
<dbReference type="InterPro" id="IPR056769">
    <property type="entry name" value="Piezo_TM1-24"/>
</dbReference>
<feature type="transmembrane region" description="Helical" evidence="11">
    <location>
        <begin position="1267"/>
        <end position="1288"/>
    </location>
</feature>
<feature type="region of interest" description="Disordered" evidence="10">
    <location>
        <begin position="827"/>
        <end position="866"/>
    </location>
</feature>
<dbReference type="Pfam" id="PF23188">
    <property type="entry name" value="THU_Piezo1"/>
    <property type="match status" value="1"/>
</dbReference>
<evidence type="ECO:0000256" key="9">
    <source>
        <dbReference type="ARBA" id="ARBA00023303"/>
    </source>
</evidence>
<feature type="transmembrane region" description="Helical" evidence="11">
    <location>
        <begin position="2095"/>
        <end position="2117"/>
    </location>
</feature>
<feature type="transmembrane region" description="Helical" evidence="11">
    <location>
        <begin position="1116"/>
        <end position="1139"/>
    </location>
</feature>
<dbReference type="Pfam" id="PF15917">
    <property type="entry name" value="Piezo_TM25-28"/>
    <property type="match status" value="1"/>
</dbReference>
<feature type="transmembrane region" description="Helical" evidence="11">
    <location>
        <begin position="642"/>
        <end position="662"/>
    </location>
</feature>
<feature type="region of interest" description="Disordered" evidence="10">
    <location>
        <begin position="1768"/>
        <end position="1832"/>
    </location>
</feature>
<feature type="transmembrane region" description="Helical" evidence="11">
    <location>
        <begin position="324"/>
        <end position="345"/>
    </location>
</feature>
<evidence type="ECO:0000313" key="17">
    <source>
        <dbReference type="Proteomes" id="UP001652628"/>
    </source>
</evidence>
<dbReference type="Pfam" id="PF24871">
    <property type="entry name" value="Piezo_TM1-24"/>
    <property type="match status" value="2"/>
</dbReference>
<evidence type="ECO:0000313" key="18">
    <source>
        <dbReference type="RefSeq" id="XP_070853769.1"/>
    </source>
</evidence>
<feature type="domain" description="Piezo non-specific cation channel cap" evidence="12">
    <location>
        <begin position="2369"/>
        <end position="2680"/>
    </location>
</feature>
<evidence type="ECO:0000259" key="16">
    <source>
        <dbReference type="Pfam" id="PF24874"/>
    </source>
</evidence>
<feature type="compositionally biased region" description="Low complexity" evidence="10">
    <location>
        <begin position="1798"/>
        <end position="1811"/>
    </location>
</feature>
<evidence type="ECO:0000256" key="10">
    <source>
        <dbReference type="SAM" id="MobiDB-lite"/>
    </source>
</evidence>
<evidence type="ECO:0000259" key="12">
    <source>
        <dbReference type="Pfam" id="PF12166"/>
    </source>
</evidence>
<feature type="transmembrane region" description="Helical" evidence="11">
    <location>
        <begin position="612"/>
        <end position="630"/>
    </location>
</feature>
<feature type="compositionally biased region" description="Low complexity" evidence="10">
    <location>
        <begin position="403"/>
        <end position="415"/>
    </location>
</feature>
<evidence type="ECO:0000256" key="1">
    <source>
        <dbReference type="ARBA" id="ARBA00004651"/>
    </source>
</evidence>
<feature type="transmembrane region" description="Helical" evidence="11">
    <location>
        <begin position="1930"/>
        <end position="1954"/>
    </location>
</feature>
<evidence type="ECO:0000259" key="13">
    <source>
        <dbReference type="Pfam" id="PF15917"/>
    </source>
</evidence>
<evidence type="ECO:0000256" key="7">
    <source>
        <dbReference type="ARBA" id="ARBA00023065"/>
    </source>
</evidence>
<feature type="transmembrane region" description="Helical" evidence="11">
    <location>
        <begin position="2137"/>
        <end position="2158"/>
    </location>
</feature>
<feature type="transmembrane region" description="Helical" evidence="11">
    <location>
        <begin position="1904"/>
        <end position="1923"/>
    </location>
</feature>
<feature type="region of interest" description="Disordered" evidence="10">
    <location>
        <begin position="385"/>
        <end position="467"/>
    </location>
</feature>
<feature type="transmembrane region" description="Helical" evidence="11">
    <location>
        <begin position="1979"/>
        <end position="1997"/>
    </location>
</feature>
<feature type="compositionally biased region" description="Basic and acidic residues" evidence="10">
    <location>
        <begin position="1674"/>
        <end position="1688"/>
    </location>
</feature>
<keyword evidence="6 11" id="KW-1133">Transmembrane helix</keyword>
<reference evidence="17" key="1">
    <citation type="submission" date="2025-05" db="UniProtKB">
        <authorList>
            <consortium name="RefSeq"/>
        </authorList>
    </citation>
    <scope>NUCLEOTIDE SEQUENCE [LARGE SCALE GENOMIC DNA]</scope>
</reference>
<evidence type="ECO:0000256" key="8">
    <source>
        <dbReference type="ARBA" id="ARBA00023136"/>
    </source>
</evidence>
<feature type="transmembrane region" description="Helical" evidence="11">
    <location>
        <begin position="682"/>
        <end position="700"/>
    </location>
</feature>
<feature type="domain" description="Piezo transmembrane helical unit" evidence="14">
    <location>
        <begin position="1886"/>
        <end position="2004"/>
    </location>
</feature>
<keyword evidence="7" id="KW-0406">Ion transport</keyword>
<keyword evidence="5 11" id="KW-0812">Transmembrane</keyword>
<feature type="region of interest" description="Disordered" evidence="10">
    <location>
        <begin position="2683"/>
        <end position="2712"/>
    </location>
</feature>
<feature type="transmembrane region" description="Helical" evidence="11">
    <location>
        <begin position="2170"/>
        <end position="2189"/>
    </location>
</feature>
<feature type="transmembrane region" description="Helical" evidence="11">
    <location>
        <begin position="910"/>
        <end position="935"/>
    </location>
</feature>
<feature type="domain" description="Piezo THU9 and anchor" evidence="16">
    <location>
        <begin position="2093"/>
        <end position="2332"/>
    </location>
</feature>
<feature type="domain" description="Piezo TM25-28" evidence="13">
    <location>
        <begin position="1225"/>
        <end position="1500"/>
    </location>
</feature>
<accession>A0ABM4TUX0</accession>
<feature type="compositionally biased region" description="Low complexity" evidence="10">
    <location>
        <begin position="1643"/>
        <end position="1654"/>
    </location>
</feature>
<feature type="compositionally biased region" description="Low complexity" evidence="10">
    <location>
        <begin position="177"/>
        <end position="187"/>
    </location>
</feature>
<dbReference type="InterPro" id="IPR031334">
    <property type="entry name" value="Piezo_cap_dom"/>
</dbReference>
<dbReference type="GeneID" id="108016593"/>
<dbReference type="Proteomes" id="UP001652628">
    <property type="component" value="Chromosome 2L"/>
</dbReference>
<evidence type="ECO:0000256" key="3">
    <source>
        <dbReference type="ARBA" id="ARBA00022448"/>
    </source>
</evidence>
<dbReference type="PANTHER" id="PTHR47049">
    <property type="entry name" value="PIEZO-TYPE MECHANOSENSITIVE ION CHANNEL HOMOLOG"/>
    <property type="match status" value="1"/>
</dbReference>
<feature type="compositionally biased region" description="Polar residues" evidence="10">
    <location>
        <begin position="430"/>
        <end position="444"/>
    </location>
</feature>
<name>A0ABM4TUX0_DROSZ</name>
<feature type="transmembrane region" description="Helical" evidence="11">
    <location>
        <begin position="1093"/>
        <end position="1109"/>
    </location>
</feature>
<feature type="transmembrane region" description="Helical" evidence="11">
    <location>
        <begin position="552"/>
        <end position="570"/>
    </location>
</feature>
<feature type="transmembrane region" description="Helical" evidence="11">
    <location>
        <begin position="1008"/>
        <end position="1026"/>
    </location>
</feature>
<keyword evidence="9" id="KW-0407">Ion channel</keyword>
<comment type="similarity">
    <text evidence="2">Belongs to the PIEZO (TC 1.A.75) family.</text>
</comment>
<feature type="transmembrane region" description="Helical" evidence="11">
    <location>
        <begin position="788"/>
        <end position="808"/>
    </location>
</feature>
<keyword evidence="3" id="KW-0813">Transport</keyword>
<evidence type="ECO:0000256" key="5">
    <source>
        <dbReference type="ARBA" id="ARBA00022692"/>
    </source>
</evidence>
<feature type="transmembrane region" description="Helical" evidence="11">
    <location>
        <begin position="2201"/>
        <end position="2218"/>
    </location>
</feature>
<gene>
    <name evidence="18" type="primary">Piezo</name>
</gene>
<feature type="transmembrane region" description="Helical" evidence="11">
    <location>
        <begin position="735"/>
        <end position="755"/>
    </location>
</feature>
<feature type="transmembrane region" description="Helical" evidence="11">
    <location>
        <begin position="947"/>
        <end position="966"/>
    </location>
</feature>
<proteinExistence type="inferred from homology"/>
<keyword evidence="17" id="KW-1185">Reference proteome</keyword>
<feature type="transmembrane region" description="Helical" evidence="11">
    <location>
        <begin position="232"/>
        <end position="249"/>
    </location>
</feature>
<sequence length="2712" mass="307564">MVFSYACMVLQRIVVPAVLVLAALMRPVGISFVYLLMFFISPFVPLATRRNFKGSVTAFFIILLALSTLVLLGHITLQILALSLTLPIYNCSFSEHLLRHIGFVSFIDLRAFAIIEWLVPEVLVFATSLGSYLTVKRVASQPVGTEQLENGEVPDGQAENGQSSQPPATDANGGDVPQPTATTPLQQQQQQLRKRVSMISQHIHFEGLIKISPLFCLATLFFAAVLRPSVPGGFYFLIFLLAGTYWATCQTLQRGFALLLRCVMVVLVLHSLSIVSYQTPWMQSHLNHTTLTARLIGLEPLIESYCKPDLRYVLYNTTLSLDSYLNPFALFFAYFALALTTKHLIRPRLEAKPATAFGQQLDCNSSSINNTTGNKVNRQLSLLTSQTSRGRRDGSNPGGGGATITTTTTTTSATIRNQRLSVSLRRDQRATLNEPTETTPLVRQSTRKSRTPQPLESGSSVAPSGIQRGHDIQLDSMEQRSEQENNTTSILDQISYGFVSVGGFIYQNSYIFTNILMMAWSIVYHSWLTFVLLLWANVLWMIPNQRKAMMRSSPFIVLYAEALLIAQYIYGMDLNNDELPTSVPYLQTAGINLQQIGFERPIENQMRPCVPLIVKTAFVLMFWVTSRQFFKEKRDRRRDSTLADIIAPLQITVGSAGSSYLINDGKKTSKFLKKAGDVIKNLLVRLWIWLLVLVIFLCAITGENMTVFRICYMALFLFFLLVFQSSSKAWVKIMYGFWLFLIFYAMTILILIYTYQFDKFETYWRDYLNVSSTLQKDIGLKRYQTKDLFLHLVSPTIIVILTVIQVHYFHKRFIASLQQQSVAGGSAQQKPTETTALEPAPSKRRGSAGSLRRSQGPSAEAAPGATTDFETSVRDLVRISFRKIKNKSEYIFKNFKDVFWRFLELHIMKAVYIAAFVCSVSEVCVLHIVFVGFCVLGATSRKSVQVVISRLISFIVTIIVLSKMIYQIEYLNNSQLNVVCSDNRTANNVEWIGLTKADKVEGGLMSLLRTYIIYMVIVTMHAVITLRQLQMRVKIGALNAPPTKLLFPHIIRTDAEKDLVGLVKYLLNFGFYKFGIEISLIALVSTITYRQDIVAVAYALWLVVLLLLRRSQCAKIWGVFQAFFAISILTQYIVLVGLPPSSCLVYPWEGPFGEGIQRWTMLPGALHFNHVPKLIFDFIVLVILNRQKSIFCIEQRYASNDDYPGGSNRSVIADIAQLGRVPFDNPTHDFCSYIRNYSDILKNGVLCGFYWFTLAVVFLAGTNIADLLALGYLIGAFIFLWQGSDFYLRPIHTIILRWKWLLAFNVSNILIKTSFQMAGCLYMKQLTSGCCWLVHMLGITCTSSVPIEQVMLPEDAVTVLEPGECPKITHQVVLLWDTICFAFIIFQLRIFKSHYFCHIITDTKANNILASRGADIIESLRHKQIAHRHDHEKQVLHKIKRKMERIRATQQKMLRPLDKQTHFDEHGYPLPAPTVRRRKEIKLHPHATRAGDYYMFEEMDDKFELDLIHDEIDFLEEENITESEMKMQRRKTLYDVWKDLNDAEYRRHFYMRERSYASEPGSRIALKLDDEKEKVGHDLGLTTDDDEDDDTIECDLGMRTSTLSEPLDFGRRSQTLLEVKSKDAPTGDFPSTSKGISKERDAATASSSASPAPTRDVGDLPVIPPPTSAPAREATSKETSDSKSKMEVDSGEVTAKDSDEDFDTNPIIRLLEGFLVTLTIRLNRFSRNYRFVNRILAGEKKTLKESSSLNRLGLSSAAAMFHFLKSNLESDESDPPASSSTPRRVVISPQNATEHSDPTSTTLNTNTTTTPLSPPEPLQPPTTTSTPQQQHQHIRVADEIIELPVDTVDGVSHSAGEFNLEEENFAQRDHHIIVEVLISSWYALLANTDLICYIVVFVNQVVNASLISLPLPIMVFLWGTLSLPRPTKTFWVTLIAYTQAIVLIKCIFQFKLIWSNYHQLPNQPLTPAKIFGVENKAHYAIYDLILLLVLFLHRYLLKSQGLWKSGYKDTDNQFTKPTASIDDRDDSDNLSQPDSRQLNDDAAQKLSLQVSQASLPGSPEFSKTGINQLERTKYTSSLYKFFFSLVHKSRLATDVYALMFLCDFVNFFVLLFGFTAFGTQQTESDEGVQTYLAENKVPIPFLIMLLVQFLLIVIDRALYLRKALVNKIIFHFFSVIGIHIWMFFVVPAVTERTFNSLAPPIIFYVIKCFYMLLSSYQIKSGYPKRILGNFFTKGFSMVNMIAFKVYMQIPFLYELRTILDWVCIDSTMTIFDWLKMEDIFSNIYLIRCTRQSETDFPAMRAQKKASLSKLIMGGTIVLLIVICIWGPLCLFALGNAVGTSNVPYHVSLSIRIGPYDPIYTTNNYDSIFEINSEMYSQMTNAYLKEKQALTFIAGYDPTDVAAVKLAGNSPSLWNIAPPDRQRLLNDLRNNHTLKARFSYSLTRKAPAKGLKENVGDEHAISLDETFEGRAALIHMLSETHDVAPLHSNTTTNGTITPEIEEVVVIPGMIPKFIKVLNSGDAAVVGVLSEKHHEYRPLVIKMHRDNETNGLWWEIRDFCDDNFYNETLSKFAYSNCTSGIVMYTFNDKKFPSTFSFLTAGGIIGLYTTFVLLASRFMKSFIGGQNRKIMFEDLPYVDRVLQLCLDIYLVREALEFALEEDLFAKLLFLYRSPETLIKWTRPKEEYVDDDGDTDSIPSRMSVRRPEQLQPQQPQ</sequence>